<dbReference type="Gene3D" id="1.10.630.10">
    <property type="entry name" value="Cytochrome P450"/>
    <property type="match status" value="1"/>
</dbReference>
<dbReference type="GO" id="GO:0016705">
    <property type="term" value="F:oxidoreductase activity, acting on paired donors, with incorporation or reduction of molecular oxygen"/>
    <property type="evidence" value="ECO:0007669"/>
    <property type="project" value="InterPro"/>
</dbReference>
<evidence type="ECO:0000256" key="2">
    <source>
        <dbReference type="ARBA" id="ARBA00022617"/>
    </source>
</evidence>
<organism evidence="9 10">
    <name type="scientific">Vasconcelosia minhoensis LEGE 07310</name>
    <dbReference type="NCBI Taxonomy" id="915328"/>
    <lineage>
        <taxon>Bacteria</taxon>
        <taxon>Bacillati</taxon>
        <taxon>Cyanobacteriota</taxon>
        <taxon>Cyanophyceae</taxon>
        <taxon>Nodosilineales</taxon>
        <taxon>Cymatolegaceae</taxon>
        <taxon>Vasconcelosia</taxon>
        <taxon>Vasconcelosia minhoensis</taxon>
    </lineage>
</organism>
<sequence>MTSLPLPPGQLGLPLIGETPSFLLDPRFAAKRQRRYGNFFKTHILGSPTVVFIGPEGCEFLLSSHMQHFAWKGGWPQNFQELLGESLFLQDGETHRRNRRLMMPAFHGKALEGYFSTMMNLAEQYQQDWAQQDELTVFPAMKQFTFEVASVLLVGSPPGAPIDQLSQWFTDLTNGLFAPPLRWRWLPYGRALRARDRLLTYIEEMIQTRQANPTQDVLGLLLQTEDEAGNRLSQEEIKVQTLLMLFAGHETTTSLLTSLMMMLGQHPAVLQQAREEQDALAATGTLTLDQLKQMPYLDQVLKETERLYPPVGGGFRQVIKPFEFKGYRVPAGWLALYRINETNRAAYAAPDRFDPDRFSPGRAEHRPSDYSLVSFGGGPRVCLGLAFAKMEMKIFAALLLRRYTWRLAANQDLSMKPIPTLRPASGLKLSLARR</sequence>
<dbReference type="GO" id="GO:0016125">
    <property type="term" value="P:sterol metabolic process"/>
    <property type="evidence" value="ECO:0007669"/>
    <property type="project" value="TreeGrafter"/>
</dbReference>
<gene>
    <name evidence="9" type="ORF">IQ241_01685</name>
</gene>
<dbReference type="SUPFAM" id="SSF48264">
    <property type="entry name" value="Cytochrome P450"/>
    <property type="match status" value="1"/>
</dbReference>
<dbReference type="GO" id="GO:0020037">
    <property type="term" value="F:heme binding"/>
    <property type="evidence" value="ECO:0007669"/>
    <property type="project" value="InterPro"/>
</dbReference>
<keyword evidence="3 7" id="KW-0479">Metal-binding</keyword>
<evidence type="ECO:0000313" key="10">
    <source>
        <dbReference type="Proteomes" id="UP000636505"/>
    </source>
</evidence>
<proteinExistence type="inferred from homology"/>
<dbReference type="RefSeq" id="WP_193904676.1">
    <property type="nucleotide sequence ID" value="NZ_JADEXG010000002.1"/>
</dbReference>
<evidence type="ECO:0000256" key="4">
    <source>
        <dbReference type="ARBA" id="ARBA00023002"/>
    </source>
</evidence>
<dbReference type="PANTHER" id="PTHR24286:SF384">
    <property type="entry name" value="P450, PUTATIVE (EUROFUNG)-RELATED"/>
    <property type="match status" value="1"/>
</dbReference>
<keyword evidence="5 7" id="KW-0408">Iron</keyword>
<dbReference type="PANTHER" id="PTHR24286">
    <property type="entry name" value="CYTOCHROME P450 26"/>
    <property type="match status" value="1"/>
</dbReference>
<dbReference type="PRINTS" id="PR00385">
    <property type="entry name" value="P450"/>
</dbReference>
<dbReference type="PRINTS" id="PR00465">
    <property type="entry name" value="EP450IV"/>
</dbReference>
<reference evidence="9" key="1">
    <citation type="submission" date="2020-10" db="EMBL/GenBank/DDBJ databases">
        <authorList>
            <person name="Castelo-Branco R."/>
            <person name="Eusebio N."/>
            <person name="Adriana R."/>
            <person name="Vieira A."/>
            <person name="Brugerolle De Fraissinette N."/>
            <person name="Rezende De Castro R."/>
            <person name="Schneider M.P."/>
            <person name="Vasconcelos V."/>
            <person name="Leao P.N."/>
        </authorList>
    </citation>
    <scope>NUCLEOTIDE SEQUENCE</scope>
    <source>
        <strain evidence="9">LEGE 07310</strain>
    </source>
</reference>
<evidence type="ECO:0000256" key="1">
    <source>
        <dbReference type="ARBA" id="ARBA00010617"/>
    </source>
</evidence>
<protein>
    <submittedName>
        <fullName evidence="9">Cytochrome P450</fullName>
    </submittedName>
</protein>
<dbReference type="InterPro" id="IPR036396">
    <property type="entry name" value="Cyt_P450_sf"/>
</dbReference>
<dbReference type="InterPro" id="IPR002403">
    <property type="entry name" value="Cyt_P450_E_grp-IV"/>
</dbReference>
<keyword evidence="10" id="KW-1185">Reference proteome</keyword>
<keyword evidence="4 8" id="KW-0560">Oxidoreductase</keyword>
<comment type="caution">
    <text evidence="9">The sequence shown here is derived from an EMBL/GenBank/DDBJ whole genome shotgun (WGS) entry which is preliminary data.</text>
</comment>
<dbReference type="InterPro" id="IPR001128">
    <property type="entry name" value="Cyt_P450"/>
</dbReference>
<evidence type="ECO:0000256" key="8">
    <source>
        <dbReference type="RuleBase" id="RU000461"/>
    </source>
</evidence>
<evidence type="ECO:0000256" key="6">
    <source>
        <dbReference type="ARBA" id="ARBA00023033"/>
    </source>
</evidence>
<dbReference type="GO" id="GO:0005506">
    <property type="term" value="F:iron ion binding"/>
    <property type="evidence" value="ECO:0007669"/>
    <property type="project" value="InterPro"/>
</dbReference>
<evidence type="ECO:0000256" key="3">
    <source>
        <dbReference type="ARBA" id="ARBA00022723"/>
    </source>
</evidence>
<dbReference type="AlphaFoldDB" id="A0A8J7A4Z3"/>
<feature type="binding site" description="axial binding residue" evidence="7">
    <location>
        <position position="382"/>
    </location>
    <ligand>
        <name>heme</name>
        <dbReference type="ChEBI" id="CHEBI:30413"/>
    </ligand>
    <ligandPart>
        <name>Fe</name>
        <dbReference type="ChEBI" id="CHEBI:18248"/>
    </ligandPart>
</feature>
<name>A0A8J7A4Z3_9CYAN</name>
<dbReference type="PROSITE" id="PS00086">
    <property type="entry name" value="CYTOCHROME_P450"/>
    <property type="match status" value="1"/>
</dbReference>
<evidence type="ECO:0000256" key="7">
    <source>
        <dbReference type="PIRSR" id="PIRSR602403-1"/>
    </source>
</evidence>
<dbReference type="InterPro" id="IPR017972">
    <property type="entry name" value="Cyt_P450_CS"/>
</dbReference>
<keyword evidence="6 8" id="KW-0503">Monooxygenase</keyword>
<comment type="similarity">
    <text evidence="1 8">Belongs to the cytochrome P450 family.</text>
</comment>
<dbReference type="Pfam" id="PF00067">
    <property type="entry name" value="p450"/>
    <property type="match status" value="1"/>
</dbReference>
<accession>A0A8J7A4Z3</accession>
<comment type="cofactor">
    <cofactor evidence="7">
        <name>heme</name>
        <dbReference type="ChEBI" id="CHEBI:30413"/>
    </cofactor>
</comment>
<dbReference type="CDD" id="cd11044">
    <property type="entry name" value="CYP120A1_CYP26-like"/>
    <property type="match status" value="1"/>
</dbReference>
<evidence type="ECO:0000313" key="9">
    <source>
        <dbReference type="EMBL" id="MBE9076015.1"/>
    </source>
</evidence>
<dbReference type="EMBL" id="JADEXG010000002">
    <property type="protein sequence ID" value="MBE9076015.1"/>
    <property type="molecule type" value="Genomic_DNA"/>
</dbReference>
<keyword evidence="2 7" id="KW-0349">Heme</keyword>
<dbReference type="Proteomes" id="UP000636505">
    <property type="component" value="Unassembled WGS sequence"/>
</dbReference>
<evidence type="ECO:0000256" key="5">
    <source>
        <dbReference type="ARBA" id="ARBA00023004"/>
    </source>
</evidence>
<dbReference type="GO" id="GO:0004497">
    <property type="term" value="F:monooxygenase activity"/>
    <property type="evidence" value="ECO:0007669"/>
    <property type="project" value="UniProtKB-KW"/>
</dbReference>